<evidence type="ECO:0000256" key="2">
    <source>
        <dbReference type="SAM" id="Phobius"/>
    </source>
</evidence>
<evidence type="ECO:0000313" key="4">
    <source>
        <dbReference type="Proteomes" id="UP000292702"/>
    </source>
</evidence>
<feature type="transmembrane region" description="Helical" evidence="2">
    <location>
        <begin position="163"/>
        <end position="184"/>
    </location>
</feature>
<gene>
    <name evidence="3" type="ORF">EIP91_006570</name>
</gene>
<proteinExistence type="predicted"/>
<name>A0A4V6N726_9APHY</name>
<reference evidence="3 4" key="1">
    <citation type="submission" date="2018-11" db="EMBL/GenBank/DDBJ databases">
        <title>Genome assembly of Steccherinum ochraceum LE-BIN_3174, the white-rot fungus of the Steccherinaceae family (The Residual Polyporoid clade, Polyporales, Basidiomycota).</title>
        <authorList>
            <person name="Fedorova T.V."/>
            <person name="Glazunova O.A."/>
            <person name="Landesman E.O."/>
            <person name="Moiseenko K.V."/>
            <person name="Psurtseva N.V."/>
            <person name="Savinova O.S."/>
            <person name="Shakhova N.V."/>
            <person name="Tyazhelova T.V."/>
            <person name="Vasina D.V."/>
        </authorList>
    </citation>
    <scope>NUCLEOTIDE SEQUENCE [LARGE SCALE GENOMIC DNA]</scope>
    <source>
        <strain evidence="3 4">LE-BIN_3174</strain>
    </source>
</reference>
<dbReference type="AlphaFoldDB" id="A0A4V6N726"/>
<sequence length="203" mass="23208">MSSLRQRIAFKFSEEGEEDERILDEQEQEELIENLKEQSETYNARLRLLIQVAIYPYVSFHLVKLFVQSKEPPLEVLFPRDPSQGEYTPLPGFHFFILLHIFVLLNVSALTLLPSHPIRQWLSRGYHSTPYTLFIPFPFPVLLGLSTIAPLFALFVASSWPEMLWWCLTGVLTGGVYALVSGMADTEESIRTLEGLKYDAKGA</sequence>
<evidence type="ECO:0000256" key="1">
    <source>
        <dbReference type="SAM" id="Coils"/>
    </source>
</evidence>
<feature type="coiled-coil region" evidence="1">
    <location>
        <begin position="25"/>
        <end position="52"/>
    </location>
</feature>
<keyword evidence="4" id="KW-1185">Reference proteome</keyword>
<dbReference type="EMBL" id="RWJN01000353">
    <property type="protein sequence ID" value="TCD62677.1"/>
    <property type="molecule type" value="Genomic_DNA"/>
</dbReference>
<dbReference type="Proteomes" id="UP000292702">
    <property type="component" value="Unassembled WGS sequence"/>
</dbReference>
<keyword evidence="2" id="KW-0812">Transmembrane</keyword>
<feature type="transmembrane region" description="Helical" evidence="2">
    <location>
        <begin position="93"/>
        <end position="113"/>
    </location>
</feature>
<feature type="transmembrane region" description="Helical" evidence="2">
    <location>
        <begin position="133"/>
        <end position="157"/>
    </location>
</feature>
<dbReference type="OrthoDB" id="3358048at2759"/>
<keyword evidence="2" id="KW-1133">Transmembrane helix</keyword>
<comment type="caution">
    <text evidence="3">The sequence shown here is derived from an EMBL/GenBank/DDBJ whole genome shotgun (WGS) entry which is preliminary data.</text>
</comment>
<keyword evidence="2" id="KW-0472">Membrane</keyword>
<organism evidence="3 4">
    <name type="scientific">Steccherinum ochraceum</name>
    <dbReference type="NCBI Taxonomy" id="92696"/>
    <lineage>
        <taxon>Eukaryota</taxon>
        <taxon>Fungi</taxon>
        <taxon>Dikarya</taxon>
        <taxon>Basidiomycota</taxon>
        <taxon>Agaricomycotina</taxon>
        <taxon>Agaricomycetes</taxon>
        <taxon>Polyporales</taxon>
        <taxon>Steccherinaceae</taxon>
        <taxon>Steccherinum</taxon>
    </lineage>
</organism>
<evidence type="ECO:0000313" key="3">
    <source>
        <dbReference type="EMBL" id="TCD62677.1"/>
    </source>
</evidence>
<keyword evidence="1" id="KW-0175">Coiled coil</keyword>
<accession>A0A4V6N726</accession>
<protein>
    <submittedName>
        <fullName evidence="3">Uncharacterized protein</fullName>
    </submittedName>
</protein>